<dbReference type="CDD" id="cd05254">
    <property type="entry name" value="dTDP_HR_like_SDR_e"/>
    <property type="match status" value="1"/>
</dbReference>
<dbReference type="Pfam" id="PF04321">
    <property type="entry name" value="RmlD_sub_bind"/>
    <property type="match status" value="1"/>
</dbReference>
<gene>
    <name evidence="8" type="ORF">FSB75_04610</name>
</gene>
<dbReference type="GO" id="GO:0004553">
    <property type="term" value="F:hydrolase activity, hydrolyzing O-glycosyl compounds"/>
    <property type="evidence" value="ECO:0007669"/>
    <property type="project" value="InterPro"/>
</dbReference>
<feature type="domain" description="RmlD-like substrate binding" evidence="7">
    <location>
        <begin position="448"/>
        <end position="701"/>
    </location>
</feature>
<dbReference type="InterPro" id="IPR029903">
    <property type="entry name" value="RmlD-like-bd"/>
</dbReference>
<dbReference type="SUPFAM" id="SSF51735">
    <property type="entry name" value="NAD(P)-binding Rossmann-fold domains"/>
    <property type="match status" value="1"/>
</dbReference>
<keyword evidence="6" id="KW-0560">Oxidoreductase</keyword>
<evidence type="ECO:0000259" key="7">
    <source>
        <dbReference type="Pfam" id="PF04321"/>
    </source>
</evidence>
<dbReference type="InterPro" id="IPR036291">
    <property type="entry name" value="NAD(P)-bd_dom_sf"/>
</dbReference>
<dbReference type="Pfam" id="PF00232">
    <property type="entry name" value="Glyco_hydro_1"/>
    <property type="match status" value="1"/>
</dbReference>
<dbReference type="EMBL" id="CP042433">
    <property type="protein sequence ID" value="QEC55215.1"/>
    <property type="molecule type" value="Genomic_DNA"/>
</dbReference>
<name>A0A5B8UFQ7_9BACT</name>
<dbReference type="KEGG" id="fgg:FSB75_04610"/>
<keyword evidence="6" id="KW-0521">NADP</keyword>
<comment type="pathway">
    <text evidence="1 6">Carbohydrate biosynthesis; dTDP-L-rhamnose biosynthesis.</text>
</comment>
<dbReference type="GO" id="GO:0008831">
    <property type="term" value="F:dTDP-4-dehydrorhamnose reductase activity"/>
    <property type="evidence" value="ECO:0007669"/>
    <property type="project" value="UniProtKB-EC"/>
</dbReference>
<comment type="function">
    <text evidence="6">Catalyzes the reduction of dTDP-6-deoxy-L-lyxo-4-hexulose to yield dTDP-L-rhamnose.</text>
</comment>
<evidence type="ECO:0000313" key="8">
    <source>
        <dbReference type="EMBL" id="QEC55215.1"/>
    </source>
</evidence>
<evidence type="ECO:0000313" key="9">
    <source>
        <dbReference type="Proteomes" id="UP000321204"/>
    </source>
</evidence>
<proteinExistence type="inferred from homology"/>
<accession>A0A5B8UFQ7</accession>
<dbReference type="InterPro" id="IPR017853">
    <property type="entry name" value="GH"/>
</dbReference>
<evidence type="ECO:0000256" key="6">
    <source>
        <dbReference type="RuleBase" id="RU364082"/>
    </source>
</evidence>
<dbReference type="InterPro" id="IPR005913">
    <property type="entry name" value="dTDP_dehydrorham_reduct"/>
</dbReference>
<dbReference type="PANTHER" id="PTHR10491:SF4">
    <property type="entry name" value="METHIONINE ADENOSYLTRANSFERASE 2 SUBUNIT BETA"/>
    <property type="match status" value="1"/>
</dbReference>
<dbReference type="UniPathway" id="UPA00124"/>
<evidence type="ECO:0000256" key="3">
    <source>
        <dbReference type="ARBA" id="ARBA00012929"/>
    </source>
</evidence>
<dbReference type="GO" id="GO:0005829">
    <property type="term" value="C:cytosol"/>
    <property type="evidence" value="ECO:0007669"/>
    <property type="project" value="TreeGrafter"/>
</dbReference>
<protein>
    <recommendedName>
        <fullName evidence="4 6">dTDP-4-dehydrorhamnose reductase</fullName>
        <ecNumber evidence="3 6">1.1.1.133</ecNumber>
    </recommendedName>
</protein>
<dbReference type="OrthoDB" id="9803892at2"/>
<dbReference type="AlphaFoldDB" id="A0A5B8UFQ7"/>
<keyword evidence="9" id="KW-1185">Reference proteome</keyword>
<evidence type="ECO:0000256" key="1">
    <source>
        <dbReference type="ARBA" id="ARBA00004781"/>
    </source>
</evidence>
<comment type="similarity">
    <text evidence="2 6">Belongs to the dTDP-4-dehydrorhamnose reductase family.</text>
</comment>
<organism evidence="8 9">
    <name type="scientific">Flavisolibacter ginsenosidimutans</name>
    <dbReference type="NCBI Taxonomy" id="661481"/>
    <lineage>
        <taxon>Bacteria</taxon>
        <taxon>Pseudomonadati</taxon>
        <taxon>Bacteroidota</taxon>
        <taxon>Chitinophagia</taxon>
        <taxon>Chitinophagales</taxon>
        <taxon>Chitinophagaceae</taxon>
        <taxon>Flavisolibacter</taxon>
    </lineage>
</organism>
<dbReference type="EC" id="1.1.1.133" evidence="3 6"/>
<evidence type="ECO:0000256" key="2">
    <source>
        <dbReference type="ARBA" id="ARBA00010944"/>
    </source>
</evidence>
<dbReference type="Gene3D" id="3.20.20.80">
    <property type="entry name" value="Glycosidases"/>
    <property type="match status" value="1"/>
</dbReference>
<comment type="catalytic activity">
    <reaction evidence="5">
        <text>dTDP-beta-L-rhamnose + NADP(+) = dTDP-4-dehydro-beta-L-rhamnose + NADPH + H(+)</text>
        <dbReference type="Rhea" id="RHEA:21796"/>
        <dbReference type="ChEBI" id="CHEBI:15378"/>
        <dbReference type="ChEBI" id="CHEBI:57510"/>
        <dbReference type="ChEBI" id="CHEBI:57783"/>
        <dbReference type="ChEBI" id="CHEBI:58349"/>
        <dbReference type="ChEBI" id="CHEBI:62830"/>
        <dbReference type="EC" id="1.1.1.133"/>
    </reaction>
</comment>
<dbReference type="GO" id="GO:0005975">
    <property type="term" value="P:carbohydrate metabolic process"/>
    <property type="evidence" value="ECO:0007669"/>
    <property type="project" value="InterPro"/>
</dbReference>
<reference evidence="8 9" key="1">
    <citation type="journal article" date="2015" name="Int. J. Syst. Evol. Microbiol.">
        <title>Flavisolibacter ginsenosidimutans sp. nov., with ginsenoside-converting activity isolated from soil used for cultivating ginseng.</title>
        <authorList>
            <person name="Zhao Y."/>
            <person name="Liu Q."/>
            <person name="Kang M.S."/>
            <person name="Jin F."/>
            <person name="Yu H."/>
            <person name="Im W.T."/>
        </authorList>
    </citation>
    <scope>NUCLEOTIDE SEQUENCE [LARGE SCALE GENOMIC DNA]</scope>
    <source>
        <strain evidence="8 9">Gsoil 636</strain>
    </source>
</reference>
<evidence type="ECO:0000256" key="4">
    <source>
        <dbReference type="ARBA" id="ARBA00017099"/>
    </source>
</evidence>
<dbReference type="PANTHER" id="PTHR10491">
    <property type="entry name" value="DTDP-4-DEHYDRORHAMNOSE REDUCTASE"/>
    <property type="match status" value="1"/>
</dbReference>
<sequence>MMDDKQNNAIELWGGIECTINRVENNYFDQLAYSGHYNRIDDINLLADTGIQKIRYPVLWEKHQPYKDEKIDWDYTTERLNALKVKGVNVIAGLVHHGSGPAFTNLLDPEFPYLLADYAQKVVQQFPWIEYYTPVNEPLTTARFSGLYGFWYPHKKDDASFLKMLLQQVKAIVLSMQAIRKINPQAKLVQTEDLGKTYSTKSLKYQANFENHRRWLTYDLLCGLVTPRHPLWKYFLKKGITTNELDFFQQHACVPDVFGFNHYLTSERFLDGRLNHYPKHTHGGNAYQRYVDVEAVRIEMKTDWGVRALLKEAWHRYKRPMAITEVHLHCHREDQLRWFKHVWASCEKLKNEGVNIEAVTAWAMLGSYGWNKLLTEPAGDYEPGVFDVRNGVPRPTALARFLKKENQPSHLRLLSAGKGWWQRTSRFFHKPMLLQNTVDNVPECSAPLLIIGKNGTLGRAFAKICEDRFLSYQLLSRDECNLCDEASIQSTIEKYKPWAIVNAAGFVRVDDAEREFEKCFFDNVKGPENLAIACAYNGVKLVTFSSDLVFDGNKTAPYVEDNETSPLNIYGRTKAQAEELVLKANSNALLIRTSAFFGPWDEYNFAHFVRRSLLNEETISVAKDVFISPTYVPDLVNATLDLLVDDEKGIWHLANQGELTWADLAYEIADRFDLNRTYINAVRNEELALPAKRPLYSVLSSVRGILLPRLDNALKRYTDTMQVAFQKEKQLLRNARA</sequence>
<dbReference type="Proteomes" id="UP000321204">
    <property type="component" value="Chromosome"/>
</dbReference>
<dbReference type="InterPro" id="IPR001360">
    <property type="entry name" value="Glyco_hydro_1"/>
</dbReference>
<dbReference type="Gene3D" id="3.90.25.10">
    <property type="entry name" value="UDP-galactose 4-epimerase, domain 1"/>
    <property type="match status" value="1"/>
</dbReference>
<dbReference type="RefSeq" id="WP_146783472.1">
    <property type="nucleotide sequence ID" value="NZ_BAABIO010000006.1"/>
</dbReference>
<dbReference type="Gene3D" id="3.40.50.720">
    <property type="entry name" value="NAD(P)-binding Rossmann-like Domain"/>
    <property type="match status" value="1"/>
</dbReference>
<evidence type="ECO:0000256" key="5">
    <source>
        <dbReference type="ARBA" id="ARBA00048200"/>
    </source>
</evidence>
<dbReference type="GO" id="GO:0019305">
    <property type="term" value="P:dTDP-rhamnose biosynthetic process"/>
    <property type="evidence" value="ECO:0007669"/>
    <property type="project" value="UniProtKB-UniPathway"/>
</dbReference>
<dbReference type="SUPFAM" id="SSF51445">
    <property type="entry name" value="(Trans)glycosidases"/>
    <property type="match status" value="1"/>
</dbReference>